<feature type="compositionally biased region" description="Basic and acidic residues" evidence="1">
    <location>
        <begin position="145"/>
        <end position="163"/>
    </location>
</feature>
<reference evidence="2" key="1">
    <citation type="submission" date="2020-03" db="EMBL/GenBank/DDBJ databases">
        <authorList>
            <person name="Weist P."/>
        </authorList>
    </citation>
    <scope>NUCLEOTIDE SEQUENCE</scope>
</reference>
<organism evidence="2 3">
    <name type="scientific">Pleuronectes platessa</name>
    <name type="common">European plaice</name>
    <dbReference type="NCBI Taxonomy" id="8262"/>
    <lineage>
        <taxon>Eukaryota</taxon>
        <taxon>Metazoa</taxon>
        <taxon>Chordata</taxon>
        <taxon>Craniata</taxon>
        <taxon>Vertebrata</taxon>
        <taxon>Euteleostomi</taxon>
        <taxon>Actinopterygii</taxon>
        <taxon>Neopterygii</taxon>
        <taxon>Teleostei</taxon>
        <taxon>Neoteleostei</taxon>
        <taxon>Acanthomorphata</taxon>
        <taxon>Carangaria</taxon>
        <taxon>Pleuronectiformes</taxon>
        <taxon>Pleuronectoidei</taxon>
        <taxon>Pleuronectidae</taxon>
        <taxon>Pleuronectes</taxon>
    </lineage>
</organism>
<dbReference type="Proteomes" id="UP001153269">
    <property type="component" value="Unassembled WGS sequence"/>
</dbReference>
<evidence type="ECO:0000256" key="1">
    <source>
        <dbReference type="SAM" id="MobiDB-lite"/>
    </source>
</evidence>
<sequence>MSSNIHVSLDNPYGQVTIPRAKLRSSDDAATVIANPMALNSNEGNPYGSSSAAPPPPYMVKEDGGGDEEEINLFISFSRRNEGWKERRQLRRLHPLRKTMRYSRKPQKQNDLNLNSIPSTLSCNLIGSPEKRSTFYWLIRLQRQRNDKNERTEKKEGEKEQQRWKKTAKRQRTRR</sequence>
<dbReference type="EMBL" id="CADEAL010000651">
    <property type="protein sequence ID" value="CAB1423369.1"/>
    <property type="molecule type" value="Genomic_DNA"/>
</dbReference>
<feature type="region of interest" description="Disordered" evidence="1">
    <location>
        <begin position="145"/>
        <end position="175"/>
    </location>
</feature>
<evidence type="ECO:0000313" key="2">
    <source>
        <dbReference type="EMBL" id="CAB1423369.1"/>
    </source>
</evidence>
<gene>
    <name evidence="2" type="ORF">PLEPLA_LOCUS11288</name>
</gene>
<keyword evidence="3" id="KW-1185">Reference proteome</keyword>
<accession>A0A9N7U1X7</accession>
<proteinExistence type="predicted"/>
<name>A0A9N7U1X7_PLEPL</name>
<dbReference type="AlphaFoldDB" id="A0A9N7U1X7"/>
<protein>
    <submittedName>
        <fullName evidence="2">Uncharacterized protein</fullName>
    </submittedName>
</protein>
<evidence type="ECO:0000313" key="3">
    <source>
        <dbReference type="Proteomes" id="UP001153269"/>
    </source>
</evidence>
<feature type="compositionally biased region" description="Basic residues" evidence="1">
    <location>
        <begin position="164"/>
        <end position="175"/>
    </location>
</feature>
<comment type="caution">
    <text evidence="2">The sequence shown here is derived from an EMBL/GenBank/DDBJ whole genome shotgun (WGS) entry which is preliminary data.</text>
</comment>